<gene>
    <name evidence="3" type="ORF">PLAM_4285</name>
</gene>
<evidence type="ECO:0000256" key="2">
    <source>
        <dbReference type="SAM" id="Phobius"/>
    </source>
</evidence>
<dbReference type="EMBL" id="LO018304">
    <property type="protein sequence ID" value="CUM62250.1"/>
    <property type="molecule type" value="Genomic_DNA"/>
</dbReference>
<evidence type="ECO:0000256" key="1">
    <source>
        <dbReference type="SAM" id="MobiDB-lite"/>
    </source>
</evidence>
<sequence>MSPNPWERSNQSGQAKPKPSGTLNPATQKADPKPKKLLRLVVAVVAVAIVALVAVAGAPTDLINRHLGLTMKMNLYPIKRRVL</sequence>
<feature type="region of interest" description="Disordered" evidence="1">
    <location>
        <begin position="1"/>
        <end position="32"/>
    </location>
</feature>
<accession>A0A1J1JLD6</accession>
<organism evidence="3">
    <name type="scientific">Planktothrix agardhii</name>
    <name type="common">Oscillatoria agardhii</name>
    <dbReference type="NCBI Taxonomy" id="1160"/>
    <lineage>
        <taxon>Bacteria</taxon>
        <taxon>Bacillati</taxon>
        <taxon>Cyanobacteriota</taxon>
        <taxon>Cyanophyceae</taxon>
        <taxon>Oscillatoriophycideae</taxon>
        <taxon>Oscillatoriales</taxon>
        <taxon>Microcoleaceae</taxon>
        <taxon>Planktothrix</taxon>
    </lineage>
</organism>
<dbReference type="AlphaFoldDB" id="A0A1J1JLD6"/>
<name>A0A1J1JLD6_PLAAG</name>
<feature type="transmembrane region" description="Helical" evidence="2">
    <location>
        <begin position="37"/>
        <end position="58"/>
    </location>
</feature>
<reference evidence="3" key="1">
    <citation type="submission" date="2015-09" db="EMBL/GenBank/DDBJ databases">
        <authorList>
            <person name="Jackson K.R."/>
            <person name="Lunt B.L."/>
            <person name="Fisher J.N.B."/>
            <person name="Gardner A.V."/>
            <person name="Bailey M.E."/>
            <person name="Deus L.M."/>
            <person name="Earl A.S."/>
            <person name="Gibby P.D."/>
            <person name="Hartmann K.A."/>
            <person name="Liu J.E."/>
            <person name="Manci A.M."/>
            <person name="Nielsen D.A."/>
            <person name="Solomon M.B."/>
            <person name="Breakwell D.P."/>
            <person name="Burnett S.H."/>
            <person name="Grose J.H."/>
        </authorList>
    </citation>
    <scope>NUCLEOTIDE SEQUENCE</scope>
    <source>
        <strain evidence="3">7805</strain>
    </source>
</reference>
<keyword evidence="2" id="KW-0812">Transmembrane</keyword>
<keyword evidence="2" id="KW-0472">Membrane</keyword>
<protein>
    <submittedName>
        <fullName evidence="3">Uncharacterized protein</fullName>
    </submittedName>
</protein>
<feature type="compositionally biased region" description="Polar residues" evidence="1">
    <location>
        <begin position="1"/>
        <end position="14"/>
    </location>
</feature>
<keyword evidence="2" id="KW-1133">Transmembrane helix</keyword>
<evidence type="ECO:0000313" key="3">
    <source>
        <dbReference type="EMBL" id="CUM62250.1"/>
    </source>
</evidence>
<proteinExistence type="predicted"/>